<feature type="domain" description="RING-type" evidence="6">
    <location>
        <begin position="24"/>
        <end position="66"/>
    </location>
</feature>
<dbReference type="EMBL" id="LDAU01000120">
    <property type="protein sequence ID" value="KRX04185.1"/>
    <property type="molecule type" value="Genomic_DNA"/>
</dbReference>
<dbReference type="InterPro" id="IPR001841">
    <property type="entry name" value="Znf_RING"/>
</dbReference>
<dbReference type="PANTHER" id="PTHR43215">
    <property type="entry name" value="RADIAL SPOKE HEAD 1 HOMOLOG"/>
    <property type="match status" value="1"/>
</dbReference>
<dbReference type="PROSITE" id="PS50089">
    <property type="entry name" value="ZF_RING_2"/>
    <property type="match status" value="1"/>
</dbReference>
<evidence type="ECO:0000256" key="5">
    <source>
        <dbReference type="PROSITE-ProRule" id="PRU00175"/>
    </source>
</evidence>
<keyword evidence="8" id="KW-1185">Reference proteome</keyword>
<dbReference type="Gene3D" id="2.20.110.10">
    <property type="entry name" value="Histone H3 K4-specific methyltransferase SET7/9 N-terminal domain"/>
    <property type="match status" value="3"/>
</dbReference>
<protein>
    <recommendedName>
        <fullName evidence="6">RING-type domain-containing protein</fullName>
    </recommendedName>
</protein>
<evidence type="ECO:0000313" key="7">
    <source>
        <dbReference type="EMBL" id="KRX04185.1"/>
    </source>
</evidence>
<dbReference type="SUPFAM" id="SSF57850">
    <property type="entry name" value="RING/U-box"/>
    <property type="match status" value="1"/>
</dbReference>
<keyword evidence="1" id="KW-0479">Metal-binding</keyword>
<dbReference type="PROSITE" id="PS00518">
    <property type="entry name" value="ZF_RING_1"/>
    <property type="match status" value="1"/>
</dbReference>
<dbReference type="Pfam" id="PF14634">
    <property type="entry name" value="zf-RING_5"/>
    <property type="match status" value="1"/>
</dbReference>
<dbReference type="InParanoid" id="A0A0V0QPI6"/>
<dbReference type="Gene3D" id="3.30.40.10">
    <property type="entry name" value="Zinc/RING finger domain, C3HC4 (zinc finger)"/>
    <property type="match status" value="1"/>
</dbReference>
<dbReference type="SMART" id="SM00698">
    <property type="entry name" value="MORN"/>
    <property type="match status" value="7"/>
</dbReference>
<dbReference type="AlphaFoldDB" id="A0A0V0QPI6"/>
<dbReference type="GO" id="GO:0005829">
    <property type="term" value="C:cytosol"/>
    <property type="evidence" value="ECO:0007669"/>
    <property type="project" value="TreeGrafter"/>
</dbReference>
<reference evidence="7 8" key="1">
    <citation type="journal article" date="2015" name="Sci. Rep.">
        <title>Genome of the facultative scuticociliatosis pathogen Pseudocohnilembus persalinus provides insight into its virulence through horizontal gene transfer.</title>
        <authorList>
            <person name="Xiong J."/>
            <person name="Wang G."/>
            <person name="Cheng J."/>
            <person name="Tian M."/>
            <person name="Pan X."/>
            <person name="Warren A."/>
            <person name="Jiang C."/>
            <person name="Yuan D."/>
            <person name="Miao W."/>
        </authorList>
    </citation>
    <scope>NUCLEOTIDE SEQUENCE [LARGE SCALE GENOMIC DNA]</scope>
    <source>
        <strain evidence="7">36N120E</strain>
    </source>
</reference>
<evidence type="ECO:0000256" key="3">
    <source>
        <dbReference type="ARBA" id="ARBA00022771"/>
    </source>
</evidence>
<proteinExistence type="predicted"/>
<evidence type="ECO:0000256" key="2">
    <source>
        <dbReference type="ARBA" id="ARBA00022737"/>
    </source>
</evidence>
<accession>A0A0V0QPI6</accession>
<sequence length="319" mass="37135">MEIEGNFQVPFEFYDDDKLQNYACPVCYEYFGKDLKPYSTQCGHSICLICYKQLIRKNIVNCPQCRSSIRRLLLYEKVYCLKQNLGCDFNDKFEYLLDHLNKDCQFISQQDLNQINKNFRYSPVESQPFEVQDANQIKQYQGQLNKHKQPNGIGVLHYHNGSKYEGSFLNGYFHGNGVYIQGEKQNNEQIIVKYEGQWAKGKREGRGRQSYHSQDSYEGQWKNNLKHGEGIYQFKSGAFYKGQWKNSKYHGKGIKMDADGTLYQGQFFEGMEHGQGEKFFKSGYYEGKEYVGNFQNGEFHGQGELLDNQGQGLQGKLAF</sequence>
<evidence type="ECO:0000313" key="8">
    <source>
        <dbReference type="Proteomes" id="UP000054937"/>
    </source>
</evidence>
<organism evidence="7 8">
    <name type="scientific">Pseudocohnilembus persalinus</name>
    <name type="common">Ciliate</name>
    <dbReference type="NCBI Taxonomy" id="266149"/>
    <lineage>
        <taxon>Eukaryota</taxon>
        <taxon>Sar</taxon>
        <taxon>Alveolata</taxon>
        <taxon>Ciliophora</taxon>
        <taxon>Intramacronucleata</taxon>
        <taxon>Oligohymenophorea</taxon>
        <taxon>Scuticociliatia</taxon>
        <taxon>Philasterida</taxon>
        <taxon>Pseudocohnilembidae</taxon>
        <taxon>Pseudocohnilembus</taxon>
    </lineage>
</organism>
<comment type="caution">
    <text evidence="7">The sequence shown here is derived from an EMBL/GenBank/DDBJ whole genome shotgun (WGS) entry which is preliminary data.</text>
</comment>
<evidence type="ECO:0000259" key="6">
    <source>
        <dbReference type="PROSITE" id="PS50089"/>
    </source>
</evidence>
<dbReference type="Pfam" id="PF02493">
    <property type="entry name" value="MORN"/>
    <property type="match status" value="7"/>
</dbReference>
<dbReference type="InterPro" id="IPR003409">
    <property type="entry name" value="MORN"/>
</dbReference>
<dbReference type="SUPFAM" id="SSF82185">
    <property type="entry name" value="Histone H3 K4-specific methyltransferase SET7/9 N-terminal domain"/>
    <property type="match status" value="2"/>
</dbReference>
<dbReference type="InterPro" id="IPR017907">
    <property type="entry name" value="Znf_RING_CS"/>
</dbReference>
<evidence type="ECO:0000256" key="1">
    <source>
        <dbReference type="ARBA" id="ARBA00022723"/>
    </source>
</evidence>
<keyword evidence="3 5" id="KW-0863">Zinc-finger</keyword>
<keyword evidence="4" id="KW-0862">Zinc</keyword>
<dbReference type="InterPro" id="IPR013083">
    <property type="entry name" value="Znf_RING/FYVE/PHD"/>
</dbReference>
<keyword evidence="2" id="KW-0677">Repeat</keyword>
<dbReference type="PANTHER" id="PTHR43215:SF14">
    <property type="entry name" value="RADIAL SPOKE HEAD 1 HOMOLOG"/>
    <property type="match status" value="1"/>
</dbReference>
<dbReference type="Proteomes" id="UP000054937">
    <property type="component" value="Unassembled WGS sequence"/>
</dbReference>
<dbReference type="GO" id="GO:0008270">
    <property type="term" value="F:zinc ion binding"/>
    <property type="evidence" value="ECO:0007669"/>
    <property type="project" value="UniProtKB-KW"/>
</dbReference>
<evidence type="ECO:0000256" key="4">
    <source>
        <dbReference type="ARBA" id="ARBA00022833"/>
    </source>
</evidence>
<dbReference type="SMART" id="SM00184">
    <property type="entry name" value="RING"/>
    <property type="match status" value="1"/>
</dbReference>
<gene>
    <name evidence="7" type="ORF">PPERSA_11309</name>
</gene>
<dbReference type="OrthoDB" id="270720at2759"/>
<name>A0A0V0QPI6_PSEPJ</name>